<dbReference type="Proteomes" id="UP000243359">
    <property type="component" value="Chromosome I"/>
</dbReference>
<dbReference type="RefSeq" id="WP_090348393.1">
    <property type="nucleotide sequence ID" value="NZ_LT629751.1"/>
</dbReference>
<name>A0A1H1R723_9PSED</name>
<dbReference type="GO" id="GO:0002143">
    <property type="term" value="P:tRNA wobble position uridine thiolation"/>
    <property type="evidence" value="ECO:0007669"/>
    <property type="project" value="InterPro"/>
</dbReference>
<dbReference type="STRING" id="1392877.SAMN05216221_1548"/>
<dbReference type="InterPro" id="IPR007215">
    <property type="entry name" value="Sulphur_relay_TusB/DsrH"/>
</dbReference>
<reference evidence="2" key="1">
    <citation type="submission" date="2016-10" db="EMBL/GenBank/DDBJ databases">
        <authorList>
            <person name="Varghese N."/>
            <person name="Submissions S."/>
        </authorList>
    </citation>
    <scope>NUCLEOTIDE SEQUENCE [LARGE SCALE GENOMIC DNA]</scope>
    <source>
        <strain evidence="2">KCTC 32247</strain>
    </source>
</reference>
<evidence type="ECO:0000313" key="2">
    <source>
        <dbReference type="Proteomes" id="UP000243359"/>
    </source>
</evidence>
<dbReference type="PANTHER" id="PTHR37526">
    <property type="entry name" value="PROTEIN TUSB"/>
    <property type="match status" value="1"/>
</dbReference>
<evidence type="ECO:0000313" key="1">
    <source>
        <dbReference type="EMBL" id="SDS31480.1"/>
    </source>
</evidence>
<protein>
    <submittedName>
        <fullName evidence="1">tRNA 2-thiouridine synthesizing protein B</fullName>
    </submittedName>
</protein>
<dbReference type="Pfam" id="PF04077">
    <property type="entry name" value="DsrH"/>
    <property type="match status" value="1"/>
</dbReference>
<dbReference type="InterPro" id="IPR027396">
    <property type="entry name" value="DsrEFH-like"/>
</dbReference>
<dbReference type="AlphaFoldDB" id="A0A1H1R723"/>
<dbReference type="SUPFAM" id="SSF75169">
    <property type="entry name" value="DsrEFH-like"/>
    <property type="match status" value="1"/>
</dbReference>
<dbReference type="PANTHER" id="PTHR37526:SF1">
    <property type="entry name" value="PROTEIN TUSB"/>
    <property type="match status" value="1"/>
</dbReference>
<proteinExistence type="predicted"/>
<dbReference type="GO" id="GO:1990228">
    <property type="term" value="C:sulfurtransferase complex"/>
    <property type="evidence" value="ECO:0007669"/>
    <property type="project" value="TreeGrafter"/>
</dbReference>
<gene>
    <name evidence="1" type="ORF">SAMN05216221_1548</name>
</gene>
<organism evidence="1 2">
    <name type="scientific">Pseudomonas oryzae</name>
    <dbReference type="NCBI Taxonomy" id="1392877"/>
    <lineage>
        <taxon>Bacteria</taxon>
        <taxon>Pseudomonadati</taxon>
        <taxon>Pseudomonadota</taxon>
        <taxon>Gammaproteobacteria</taxon>
        <taxon>Pseudomonadales</taxon>
        <taxon>Pseudomonadaceae</taxon>
        <taxon>Pseudomonas</taxon>
    </lineage>
</organism>
<dbReference type="OrthoDB" id="9795117at2"/>
<dbReference type="NCBIfam" id="TIGR03011">
    <property type="entry name" value="sulf_tusB_dsrH"/>
    <property type="match status" value="1"/>
</dbReference>
<accession>A0A1H1R723</accession>
<keyword evidence="2" id="KW-1185">Reference proteome</keyword>
<dbReference type="EMBL" id="LT629751">
    <property type="protein sequence ID" value="SDS31480.1"/>
    <property type="molecule type" value="Genomic_DNA"/>
</dbReference>
<dbReference type="Gene3D" id="3.40.1260.10">
    <property type="entry name" value="DsrEFH-like"/>
    <property type="match status" value="1"/>
</dbReference>
<sequence>MATLHLLSRSPFADASGASCLRLLGPHDGLLLCGDAVHALQPGSQPFEILRQLPADRPLFALAEDLEARGIPVPDFAQAVDYPGFVELTLRFERTNSWL</sequence>